<evidence type="ECO:0000256" key="3">
    <source>
        <dbReference type="ARBA" id="ARBA00022692"/>
    </source>
</evidence>
<dbReference type="Pfam" id="PF02656">
    <property type="entry name" value="DUF202"/>
    <property type="match status" value="1"/>
</dbReference>
<evidence type="ECO:0000313" key="9">
    <source>
        <dbReference type="Proteomes" id="UP001055453"/>
    </source>
</evidence>
<sequence>MDKIPKIDRQREHQANERTFLAWLRTSIALIGFGFAIARFGIFLRQLNIAITQQEPPVNPLSNSENLGVALVIFGISTIALAAWRYNQVFWQIERGDYKPNRLMVWIMTGVVIILGLLSIPLLLRRDKVPFRSPVKIQPQSRNLQISNPKANVKNGKITILYRQIFYKIPNLLKKSGI</sequence>
<keyword evidence="4 6" id="KW-1133">Transmembrane helix</keyword>
<feature type="transmembrane region" description="Helical" evidence="6">
    <location>
        <begin position="104"/>
        <end position="124"/>
    </location>
</feature>
<evidence type="ECO:0000256" key="6">
    <source>
        <dbReference type="SAM" id="Phobius"/>
    </source>
</evidence>
<protein>
    <recommendedName>
        <fullName evidence="7">DUF202 domain-containing protein</fullName>
    </recommendedName>
</protein>
<keyword evidence="9" id="KW-1185">Reference proteome</keyword>
<proteinExistence type="predicted"/>
<dbReference type="InterPro" id="IPR052053">
    <property type="entry name" value="IM_YidH-like"/>
</dbReference>
<comment type="subcellular location">
    <subcellularLocation>
        <location evidence="1">Cell membrane</location>
        <topology evidence="1">Multi-pass membrane protein</topology>
    </subcellularLocation>
</comment>
<evidence type="ECO:0000256" key="4">
    <source>
        <dbReference type="ARBA" id="ARBA00022989"/>
    </source>
</evidence>
<feature type="domain" description="DUF202" evidence="7">
    <location>
        <begin position="11"/>
        <end position="89"/>
    </location>
</feature>
<keyword evidence="3 6" id="KW-0812">Transmembrane</keyword>
<dbReference type="Proteomes" id="UP001055453">
    <property type="component" value="Chromosome"/>
</dbReference>
<evidence type="ECO:0000256" key="1">
    <source>
        <dbReference type="ARBA" id="ARBA00004651"/>
    </source>
</evidence>
<reference evidence="8" key="1">
    <citation type="submission" date="2022-04" db="EMBL/GenBank/DDBJ databases">
        <title>Complete genome sequence of a cyanobacterium, Nostoc sp. SO-36, isolated in Antarctica.</title>
        <authorList>
            <person name="Kanesaki Y."/>
            <person name="Effendi D."/>
            <person name="Sakamoto T."/>
            <person name="Ohtani S."/>
            <person name="Awai K."/>
        </authorList>
    </citation>
    <scope>NUCLEOTIDE SEQUENCE</scope>
    <source>
        <strain evidence="8">SO-36</strain>
    </source>
</reference>
<dbReference type="InterPro" id="IPR003807">
    <property type="entry name" value="DUF202"/>
</dbReference>
<name>A0ABM7Z3E3_NOSCO</name>
<dbReference type="PANTHER" id="PTHR34187:SF2">
    <property type="entry name" value="DUF202 DOMAIN-CONTAINING PROTEIN"/>
    <property type="match status" value="1"/>
</dbReference>
<feature type="transmembrane region" description="Helical" evidence="6">
    <location>
        <begin position="20"/>
        <end position="44"/>
    </location>
</feature>
<evidence type="ECO:0000313" key="8">
    <source>
        <dbReference type="EMBL" id="BDI17525.1"/>
    </source>
</evidence>
<dbReference type="PANTHER" id="PTHR34187">
    <property type="entry name" value="FGR18P"/>
    <property type="match status" value="1"/>
</dbReference>
<accession>A0ABM7Z3E3</accession>
<evidence type="ECO:0000256" key="5">
    <source>
        <dbReference type="ARBA" id="ARBA00023136"/>
    </source>
</evidence>
<dbReference type="EMBL" id="AP025732">
    <property type="protein sequence ID" value="BDI17525.1"/>
    <property type="molecule type" value="Genomic_DNA"/>
</dbReference>
<evidence type="ECO:0000259" key="7">
    <source>
        <dbReference type="Pfam" id="PF02656"/>
    </source>
</evidence>
<organism evidence="8 9">
    <name type="scientific">Nostoc cf. commune SO-36</name>
    <dbReference type="NCBI Taxonomy" id="449208"/>
    <lineage>
        <taxon>Bacteria</taxon>
        <taxon>Bacillati</taxon>
        <taxon>Cyanobacteriota</taxon>
        <taxon>Cyanophyceae</taxon>
        <taxon>Nostocales</taxon>
        <taxon>Nostocaceae</taxon>
        <taxon>Nostoc</taxon>
    </lineage>
</organism>
<keyword evidence="5 6" id="KW-0472">Membrane</keyword>
<keyword evidence="2" id="KW-1003">Cell membrane</keyword>
<feature type="transmembrane region" description="Helical" evidence="6">
    <location>
        <begin position="65"/>
        <end position="84"/>
    </location>
</feature>
<evidence type="ECO:0000256" key="2">
    <source>
        <dbReference type="ARBA" id="ARBA00022475"/>
    </source>
</evidence>
<gene>
    <name evidence="8" type="ORF">ANSO36C_33270</name>
</gene>